<evidence type="ECO:0000313" key="2">
    <source>
        <dbReference type="Proteomes" id="UP000196877"/>
    </source>
</evidence>
<protein>
    <submittedName>
        <fullName evidence="1">Uncharacterized protein</fullName>
    </submittedName>
</protein>
<dbReference type="EMBL" id="CP021920">
    <property type="protein sequence ID" value="ASB90845.1"/>
    <property type="molecule type" value="Genomic_DNA"/>
</dbReference>
<sequence length="113" mass="12933">MKILVVKYNGLITSDEQREKIREEARKAIERGVFVCDEMVSVDSVDIEEKENSSYSASPIGFVKPPIGVKPRFIHDEQRAEELSGAIMRYIQANKSIPTEWLEEYNELVGNEN</sequence>
<proteinExistence type="predicted"/>
<keyword evidence="2" id="KW-1185">Reference proteome</keyword>
<reference evidence="1 2" key="1">
    <citation type="submission" date="2017-06" db="EMBL/GenBank/DDBJ databases">
        <title>Genome sequence of Bacillus sonorensis strain SRCM101395.</title>
        <authorList>
            <person name="Cho S.H."/>
        </authorList>
    </citation>
    <scope>NUCLEOTIDE SEQUENCE [LARGE SCALE GENOMIC DNA]</scope>
    <source>
        <strain evidence="1 2">SRCM101395</strain>
    </source>
</reference>
<dbReference type="RefSeq" id="WP_088273062.1">
    <property type="nucleotide sequence ID" value="NZ_CABJEH010000025.1"/>
</dbReference>
<dbReference type="Proteomes" id="UP000196877">
    <property type="component" value="Chromosome"/>
</dbReference>
<evidence type="ECO:0000313" key="1">
    <source>
        <dbReference type="EMBL" id="ASB90845.1"/>
    </source>
</evidence>
<accession>A0ABN5ARN7</accession>
<gene>
    <name evidence="1" type="ORF">S101395_04343</name>
</gene>
<name>A0ABN5ARN7_9BACI</name>
<organism evidence="1 2">
    <name type="scientific">Bacillus sonorensis</name>
    <dbReference type="NCBI Taxonomy" id="119858"/>
    <lineage>
        <taxon>Bacteria</taxon>
        <taxon>Bacillati</taxon>
        <taxon>Bacillota</taxon>
        <taxon>Bacilli</taxon>
        <taxon>Bacillales</taxon>
        <taxon>Bacillaceae</taxon>
        <taxon>Bacillus</taxon>
    </lineage>
</organism>